<name>A0AAV9PJJ5_9PEZI</name>
<dbReference type="RefSeq" id="XP_064662458.1">
    <property type="nucleotide sequence ID" value="XM_064799703.1"/>
</dbReference>
<dbReference type="EMBL" id="JAVRRT010000003">
    <property type="protein sequence ID" value="KAK5173763.1"/>
    <property type="molecule type" value="Genomic_DNA"/>
</dbReference>
<evidence type="ECO:0000313" key="2">
    <source>
        <dbReference type="Proteomes" id="UP001337655"/>
    </source>
</evidence>
<sequence length="187" mass="20298">MAASVGELYDALDQTTKHYADLCPAISRPLVATLVDWLPPAPALTLSIGCGSGILEAILLHAAEEDHGKQLNLCAVEVPDCAVTHLPEDCVARVPNTFSIYDDAMLASTLIFVYPRQAKIIAMYLGAAKGTALEQIIWLGHRSDWPEAEEILLASSVQIQRVERPGTAEYELLVIARLPENDGKHVD</sequence>
<gene>
    <name evidence="1" type="ORF">LTR77_002444</name>
</gene>
<protein>
    <submittedName>
        <fullName evidence="1">Uncharacterized protein</fullName>
    </submittedName>
</protein>
<dbReference type="GeneID" id="89923791"/>
<keyword evidence="2" id="KW-1185">Reference proteome</keyword>
<organism evidence="1 2">
    <name type="scientific">Saxophila tyrrhenica</name>
    <dbReference type="NCBI Taxonomy" id="1690608"/>
    <lineage>
        <taxon>Eukaryota</taxon>
        <taxon>Fungi</taxon>
        <taxon>Dikarya</taxon>
        <taxon>Ascomycota</taxon>
        <taxon>Pezizomycotina</taxon>
        <taxon>Dothideomycetes</taxon>
        <taxon>Dothideomycetidae</taxon>
        <taxon>Mycosphaerellales</taxon>
        <taxon>Extremaceae</taxon>
        <taxon>Saxophila</taxon>
    </lineage>
</organism>
<dbReference type="Proteomes" id="UP001337655">
    <property type="component" value="Unassembled WGS sequence"/>
</dbReference>
<dbReference type="AlphaFoldDB" id="A0AAV9PJJ5"/>
<comment type="caution">
    <text evidence="1">The sequence shown here is derived from an EMBL/GenBank/DDBJ whole genome shotgun (WGS) entry which is preliminary data.</text>
</comment>
<evidence type="ECO:0000313" key="1">
    <source>
        <dbReference type="EMBL" id="KAK5173763.1"/>
    </source>
</evidence>
<accession>A0AAV9PJJ5</accession>
<reference evidence="1 2" key="1">
    <citation type="submission" date="2023-08" db="EMBL/GenBank/DDBJ databases">
        <title>Black Yeasts Isolated from many extreme environments.</title>
        <authorList>
            <person name="Coleine C."/>
            <person name="Stajich J.E."/>
            <person name="Selbmann L."/>
        </authorList>
    </citation>
    <scope>NUCLEOTIDE SEQUENCE [LARGE SCALE GENOMIC DNA]</scope>
    <source>
        <strain evidence="1 2">CCFEE 5935</strain>
    </source>
</reference>
<proteinExistence type="predicted"/>